<dbReference type="GO" id="GO:0097510">
    <property type="term" value="P:base-excision repair, AP site formation via deaminated base removal"/>
    <property type="evidence" value="ECO:0007669"/>
    <property type="project" value="TreeGrafter"/>
</dbReference>
<comment type="catalytic activity">
    <reaction evidence="1 7 9">
        <text>Hydrolyzes single-stranded DNA or mismatched double-stranded DNA and polynucleotides, releasing free uracil.</text>
        <dbReference type="EC" id="3.2.2.27"/>
    </reaction>
</comment>
<dbReference type="NCBIfam" id="NF003592">
    <property type="entry name" value="PRK05254.1-5"/>
    <property type="match status" value="1"/>
</dbReference>
<keyword evidence="6 7" id="KW-0234">DNA repair</keyword>
<gene>
    <name evidence="12" type="ORF">LOTGIDRAFT_175470</name>
</gene>
<organism evidence="12 13">
    <name type="scientific">Lottia gigantea</name>
    <name type="common">Giant owl limpet</name>
    <dbReference type="NCBI Taxonomy" id="225164"/>
    <lineage>
        <taxon>Eukaryota</taxon>
        <taxon>Metazoa</taxon>
        <taxon>Spiralia</taxon>
        <taxon>Lophotrochozoa</taxon>
        <taxon>Mollusca</taxon>
        <taxon>Gastropoda</taxon>
        <taxon>Patellogastropoda</taxon>
        <taxon>Lottioidea</taxon>
        <taxon>Lottiidae</taxon>
        <taxon>Lottia</taxon>
    </lineage>
</organism>
<dbReference type="HOGENOM" id="CLU_032162_1_1_1"/>
<evidence type="ECO:0000256" key="8">
    <source>
        <dbReference type="PROSITE-ProRule" id="PRU10072"/>
    </source>
</evidence>
<sequence>MPPKRKASSIPARSASKKRKTAEKKEEKAVNSRKSTKKKVTKVPPGPSLVTTKTGSKSTDLKSLIKDEGWRSALEEEFKQEYMVKLEQKLDADYKTKEIFPPEDLIFNALNLTPINDIKVVIIGQDPYHDDGQAMGLCFSVPEGITVPPSLKNIYTELKTDKDIPGFKIPGHGDLTKWAKRGVLLLNATLTVQAHTPNSHKDYGWQKFTDKIIGIISDQCDRVVFILWGNFAQKKGKIIDDKKHCVIKNGHPSPLSVKHFLGCKCFSKTNEALKKFERSEIDWRL</sequence>
<dbReference type="InterPro" id="IPR036895">
    <property type="entry name" value="Uracil-DNA_glycosylase-like_sf"/>
</dbReference>
<dbReference type="EMBL" id="KB201823">
    <property type="protein sequence ID" value="ESO94375.1"/>
    <property type="molecule type" value="Genomic_DNA"/>
</dbReference>
<evidence type="ECO:0000313" key="12">
    <source>
        <dbReference type="EMBL" id="ESO94375.1"/>
    </source>
</evidence>
<dbReference type="CTD" id="20243203"/>
<feature type="region of interest" description="Disordered" evidence="10">
    <location>
        <begin position="1"/>
        <end position="57"/>
    </location>
</feature>
<feature type="active site" description="Proton acceptor" evidence="7 8">
    <location>
        <position position="126"/>
    </location>
</feature>
<dbReference type="EC" id="3.2.2.27" evidence="3 7"/>
<evidence type="ECO:0000256" key="6">
    <source>
        <dbReference type="ARBA" id="ARBA00023204"/>
    </source>
</evidence>
<dbReference type="KEGG" id="lgi:LOTGIDRAFT_175470"/>
<dbReference type="NCBIfam" id="TIGR00628">
    <property type="entry name" value="ung"/>
    <property type="match status" value="1"/>
</dbReference>
<dbReference type="GO" id="GO:0005739">
    <property type="term" value="C:mitochondrion"/>
    <property type="evidence" value="ECO:0007669"/>
    <property type="project" value="UniProtKB-SubCell"/>
</dbReference>
<feature type="domain" description="Uracil-DNA glycosylase-like" evidence="11">
    <location>
        <begin position="111"/>
        <end position="273"/>
    </location>
</feature>
<dbReference type="GO" id="GO:0004844">
    <property type="term" value="F:uracil DNA N-glycosylase activity"/>
    <property type="evidence" value="ECO:0007669"/>
    <property type="project" value="UniProtKB-UniRule"/>
</dbReference>
<evidence type="ECO:0000259" key="11">
    <source>
        <dbReference type="SMART" id="SM00986"/>
    </source>
</evidence>
<dbReference type="AlphaFoldDB" id="V4AGW5"/>
<comment type="subcellular location">
    <subcellularLocation>
        <location evidence="7">Mitochondrion</location>
    </subcellularLocation>
    <subcellularLocation>
        <location evidence="7">Nucleus</location>
    </subcellularLocation>
</comment>
<dbReference type="Pfam" id="PF03167">
    <property type="entry name" value="UDG"/>
    <property type="match status" value="1"/>
</dbReference>
<evidence type="ECO:0000256" key="10">
    <source>
        <dbReference type="SAM" id="MobiDB-lite"/>
    </source>
</evidence>
<dbReference type="PANTHER" id="PTHR11264:SF7">
    <property type="entry name" value="URACIL-DNA GLYCOSYLASE"/>
    <property type="match status" value="1"/>
</dbReference>
<dbReference type="OMA" id="PWTRQGV"/>
<keyword evidence="4 7" id="KW-0227">DNA damage</keyword>
<keyword evidence="7" id="KW-0496">Mitochondrion</keyword>
<reference evidence="12 13" key="1">
    <citation type="journal article" date="2013" name="Nature">
        <title>Insights into bilaterian evolution from three spiralian genomes.</title>
        <authorList>
            <person name="Simakov O."/>
            <person name="Marletaz F."/>
            <person name="Cho S.J."/>
            <person name="Edsinger-Gonzales E."/>
            <person name="Havlak P."/>
            <person name="Hellsten U."/>
            <person name="Kuo D.H."/>
            <person name="Larsson T."/>
            <person name="Lv J."/>
            <person name="Arendt D."/>
            <person name="Savage R."/>
            <person name="Osoegawa K."/>
            <person name="de Jong P."/>
            <person name="Grimwood J."/>
            <person name="Chapman J.A."/>
            <person name="Shapiro H."/>
            <person name="Aerts A."/>
            <person name="Otillar R.P."/>
            <person name="Terry A.Y."/>
            <person name="Boore J.L."/>
            <person name="Grigoriev I.V."/>
            <person name="Lindberg D.R."/>
            <person name="Seaver E.C."/>
            <person name="Weisblat D.A."/>
            <person name="Putnam N.H."/>
            <person name="Rokhsar D.S."/>
        </authorList>
    </citation>
    <scope>NUCLEOTIDE SEQUENCE [LARGE SCALE GENOMIC DNA]</scope>
</reference>
<dbReference type="NCBIfam" id="NF003588">
    <property type="entry name" value="PRK05254.1-1"/>
    <property type="match status" value="1"/>
</dbReference>
<dbReference type="HAMAP" id="MF_00148">
    <property type="entry name" value="UDG"/>
    <property type="match status" value="1"/>
</dbReference>
<dbReference type="SMART" id="SM00986">
    <property type="entry name" value="UDG"/>
    <property type="match status" value="1"/>
</dbReference>
<dbReference type="Gene3D" id="3.40.470.10">
    <property type="entry name" value="Uracil-DNA glycosylase-like domain"/>
    <property type="match status" value="1"/>
</dbReference>
<dbReference type="InterPro" id="IPR002043">
    <property type="entry name" value="UDG_fam1"/>
</dbReference>
<dbReference type="NCBIfam" id="NF003589">
    <property type="entry name" value="PRK05254.1-2"/>
    <property type="match status" value="1"/>
</dbReference>
<comment type="similarity">
    <text evidence="2 7 9">Belongs to the uracil-DNA glycosylase (UDG) superfamily. UNG family.</text>
</comment>
<evidence type="ECO:0000256" key="7">
    <source>
        <dbReference type="HAMAP-Rule" id="MF_03166"/>
    </source>
</evidence>
<proteinExistence type="inferred from homology"/>
<dbReference type="STRING" id="225164.V4AGW5"/>
<dbReference type="SMART" id="SM00987">
    <property type="entry name" value="UreE_C"/>
    <property type="match status" value="1"/>
</dbReference>
<evidence type="ECO:0000256" key="5">
    <source>
        <dbReference type="ARBA" id="ARBA00022801"/>
    </source>
</evidence>
<keyword evidence="13" id="KW-1185">Reference proteome</keyword>
<dbReference type="FunFam" id="3.40.470.10:FF:000001">
    <property type="entry name" value="Uracil-DNA glycosylase"/>
    <property type="match status" value="1"/>
</dbReference>
<keyword evidence="5 7" id="KW-0378">Hydrolase</keyword>
<dbReference type="PROSITE" id="PS00130">
    <property type="entry name" value="U_DNA_GLYCOSYLASE"/>
    <property type="match status" value="1"/>
</dbReference>
<dbReference type="InterPro" id="IPR005122">
    <property type="entry name" value="Uracil-DNA_glycosylase-like"/>
</dbReference>
<accession>V4AGW5</accession>
<dbReference type="SUPFAM" id="SSF52141">
    <property type="entry name" value="Uracil-DNA glycosylase-like"/>
    <property type="match status" value="1"/>
</dbReference>
<evidence type="ECO:0000256" key="3">
    <source>
        <dbReference type="ARBA" id="ARBA00012030"/>
    </source>
</evidence>
<evidence type="ECO:0000256" key="9">
    <source>
        <dbReference type="RuleBase" id="RU003780"/>
    </source>
</evidence>
<dbReference type="InterPro" id="IPR018085">
    <property type="entry name" value="Ura-DNA_Glyclase_AS"/>
</dbReference>
<dbReference type="CDD" id="cd10027">
    <property type="entry name" value="UDG-F1-like"/>
    <property type="match status" value="1"/>
</dbReference>
<evidence type="ECO:0000256" key="2">
    <source>
        <dbReference type="ARBA" id="ARBA00008184"/>
    </source>
</evidence>
<dbReference type="GeneID" id="20243203"/>
<dbReference type="PANTHER" id="PTHR11264">
    <property type="entry name" value="URACIL-DNA GLYCOSYLASE"/>
    <property type="match status" value="1"/>
</dbReference>
<dbReference type="Proteomes" id="UP000030746">
    <property type="component" value="Unassembled WGS sequence"/>
</dbReference>
<evidence type="ECO:0000256" key="1">
    <source>
        <dbReference type="ARBA" id="ARBA00001400"/>
    </source>
</evidence>
<evidence type="ECO:0000256" key="4">
    <source>
        <dbReference type="ARBA" id="ARBA00022763"/>
    </source>
</evidence>
<name>V4AGW5_LOTGI</name>
<keyword evidence="7" id="KW-0539">Nucleus</keyword>
<dbReference type="GO" id="GO:0005634">
    <property type="term" value="C:nucleus"/>
    <property type="evidence" value="ECO:0007669"/>
    <property type="project" value="UniProtKB-SubCell"/>
</dbReference>
<dbReference type="OrthoDB" id="10031947at2759"/>
<evidence type="ECO:0000313" key="13">
    <source>
        <dbReference type="Proteomes" id="UP000030746"/>
    </source>
</evidence>
<dbReference type="RefSeq" id="XP_009054936.1">
    <property type="nucleotide sequence ID" value="XM_009056688.1"/>
</dbReference>
<protein>
    <recommendedName>
        <fullName evidence="3 7">Uracil-DNA glycosylase</fullName>
        <shortName evidence="7">UDG</shortName>
        <ecNumber evidence="3 7">3.2.2.27</ecNumber>
    </recommendedName>
</protein>
<comment type="function">
    <text evidence="7 9">Excises uracil residues from the DNA which can arise as a result of misincorporation of dUMP residues by DNA polymerase or due to deamination of cytosine.</text>
</comment>